<name>A0A1X2IWT5_9FUNG</name>
<feature type="transmembrane region" description="Helical" evidence="1">
    <location>
        <begin position="74"/>
        <end position="93"/>
    </location>
</feature>
<keyword evidence="3" id="KW-1185">Reference proteome</keyword>
<comment type="caution">
    <text evidence="2">The sequence shown here is derived from an EMBL/GenBank/DDBJ whole genome shotgun (WGS) entry which is preliminary data.</text>
</comment>
<reference evidence="2 3" key="1">
    <citation type="submission" date="2016-07" db="EMBL/GenBank/DDBJ databases">
        <title>Pervasive Adenine N6-methylation of Active Genes in Fungi.</title>
        <authorList>
            <consortium name="DOE Joint Genome Institute"/>
            <person name="Mondo S.J."/>
            <person name="Dannebaum R.O."/>
            <person name="Kuo R.C."/>
            <person name="Labutti K."/>
            <person name="Haridas S."/>
            <person name="Kuo A."/>
            <person name="Salamov A."/>
            <person name="Ahrendt S.R."/>
            <person name="Lipzen A."/>
            <person name="Sullivan W."/>
            <person name="Andreopoulos W.B."/>
            <person name="Clum A."/>
            <person name="Lindquist E."/>
            <person name="Daum C."/>
            <person name="Ramamoorthy G.K."/>
            <person name="Gryganskyi A."/>
            <person name="Culley D."/>
            <person name="Magnuson J.K."/>
            <person name="James T.Y."/>
            <person name="O'Malley M.A."/>
            <person name="Stajich J.E."/>
            <person name="Spatafora J.W."/>
            <person name="Visel A."/>
            <person name="Grigoriev I.V."/>
        </authorList>
    </citation>
    <scope>NUCLEOTIDE SEQUENCE [LARGE SCALE GENOMIC DNA]</scope>
    <source>
        <strain evidence="2 3">NRRL 1336</strain>
    </source>
</reference>
<dbReference type="Proteomes" id="UP000193560">
    <property type="component" value="Unassembled WGS sequence"/>
</dbReference>
<dbReference type="AlphaFoldDB" id="A0A1X2IWT5"/>
<keyword evidence="1" id="KW-0812">Transmembrane</keyword>
<gene>
    <name evidence="2" type="ORF">BCR42DRAFT_404919</name>
</gene>
<evidence type="ECO:0000313" key="3">
    <source>
        <dbReference type="Proteomes" id="UP000193560"/>
    </source>
</evidence>
<dbReference type="EMBL" id="MCGE01000003">
    <property type="protein sequence ID" value="ORZ23500.1"/>
    <property type="molecule type" value="Genomic_DNA"/>
</dbReference>
<evidence type="ECO:0000313" key="2">
    <source>
        <dbReference type="EMBL" id="ORZ23500.1"/>
    </source>
</evidence>
<sequence length="94" mass="9798">MEARLADWAKEVALLDMLGLGGRGRVGFGVVAEGTSSWTSSSRRLGMIPESIIAAGAILTLAPDNVELMVLVEGIVRGVGLALLLALVLLLLLE</sequence>
<keyword evidence="1" id="KW-0472">Membrane</keyword>
<accession>A0A1X2IWT5</accession>
<protein>
    <submittedName>
        <fullName evidence="2">Uncharacterized protein</fullName>
    </submittedName>
</protein>
<keyword evidence="1" id="KW-1133">Transmembrane helix</keyword>
<proteinExistence type="predicted"/>
<organism evidence="2 3">
    <name type="scientific">Absidia repens</name>
    <dbReference type="NCBI Taxonomy" id="90262"/>
    <lineage>
        <taxon>Eukaryota</taxon>
        <taxon>Fungi</taxon>
        <taxon>Fungi incertae sedis</taxon>
        <taxon>Mucoromycota</taxon>
        <taxon>Mucoromycotina</taxon>
        <taxon>Mucoromycetes</taxon>
        <taxon>Mucorales</taxon>
        <taxon>Cunninghamellaceae</taxon>
        <taxon>Absidia</taxon>
    </lineage>
</organism>
<evidence type="ECO:0000256" key="1">
    <source>
        <dbReference type="SAM" id="Phobius"/>
    </source>
</evidence>